<dbReference type="GO" id="GO:0005886">
    <property type="term" value="C:plasma membrane"/>
    <property type="evidence" value="ECO:0007669"/>
    <property type="project" value="TreeGrafter"/>
</dbReference>
<keyword evidence="6" id="KW-0812">Transmembrane</keyword>
<evidence type="ECO:0000256" key="4">
    <source>
        <dbReference type="PROSITE-ProRule" id="PRU00284"/>
    </source>
</evidence>
<accession>A0A1V1PGD1</accession>
<dbReference type="SMART" id="SM00304">
    <property type="entry name" value="HAMP"/>
    <property type="match status" value="2"/>
</dbReference>
<evidence type="ECO:0000259" key="8">
    <source>
        <dbReference type="PROSITE" id="PS50885"/>
    </source>
</evidence>
<dbReference type="AlphaFoldDB" id="A0A1V1PGD1"/>
<organism evidence="9 10">
    <name type="scientific">Candidatus Magnetoglobus multicellularis str. Araruama</name>
    <dbReference type="NCBI Taxonomy" id="890399"/>
    <lineage>
        <taxon>Bacteria</taxon>
        <taxon>Pseudomonadati</taxon>
        <taxon>Thermodesulfobacteriota</taxon>
        <taxon>Desulfobacteria</taxon>
        <taxon>Desulfobacterales</taxon>
        <taxon>Desulfobacteraceae</taxon>
        <taxon>Candidatus Magnetoglobus</taxon>
    </lineage>
</organism>
<dbReference type="InterPro" id="IPR051310">
    <property type="entry name" value="MCP_chemotaxis"/>
</dbReference>
<evidence type="ECO:0000259" key="7">
    <source>
        <dbReference type="PROSITE" id="PS50111"/>
    </source>
</evidence>
<feature type="domain" description="Methyl-accepting transducer" evidence="7">
    <location>
        <begin position="739"/>
        <end position="954"/>
    </location>
</feature>
<dbReference type="GO" id="GO:0004888">
    <property type="term" value="F:transmembrane signaling receptor activity"/>
    <property type="evidence" value="ECO:0007669"/>
    <property type="project" value="TreeGrafter"/>
</dbReference>
<dbReference type="InterPro" id="IPR003660">
    <property type="entry name" value="HAMP_dom"/>
</dbReference>
<evidence type="ECO:0000313" key="9">
    <source>
        <dbReference type="EMBL" id="ETR73927.1"/>
    </source>
</evidence>
<feature type="transmembrane region" description="Helical" evidence="6">
    <location>
        <begin position="580"/>
        <end position="603"/>
    </location>
</feature>
<dbReference type="GO" id="GO:0007165">
    <property type="term" value="P:signal transduction"/>
    <property type="evidence" value="ECO:0007669"/>
    <property type="project" value="UniProtKB-KW"/>
</dbReference>
<reference evidence="10" key="1">
    <citation type="submission" date="2012-11" db="EMBL/GenBank/DDBJ databases">
        <authorList>
            <person name="Lucero-Rivera Y.E."/>
            <person name="Tovar-Ramirez D."/>
        </authorList>
    </citation>
    <scope>NUCLEOTIDE SEQUENCE [LARGE SCALE GENOMIC DNA]</scope>
    <source>
        <strain evidence="10">Araruama</strain>
    </source>
</reference>
<feature type="compositionally biased region" description="Polar residues" evidence="5">
    <location>
        <begin position="787"/>
        <end position="803"/>
    </location>
</feature>
<evidence type="ECO:0000256" key="1">
    <source>
        <dbReference type="ARBA" id="ARBA00004370"/>
    </source>
</evidence>
<feature type="domain" description="HAMP" evidence="8">
    <location>
        <begin position="604"/>
        <end position="656"/>
    </location>
</feature>
<dbReference type="PANTHER" id="PTHR43531:SF11">
    <property type="entry name" value="METHYL-ACCEPTING CHEMOTAXIS PROTEIN 3"/>
    <property type="match status" value="1"/>
</dbReference>
<feature type="compositionally biased region" description="Acidic residues" evidence="5">
    <location>
        <begin position="991"/>
        <end position="1028"/>
    </location>
</feature>
<dbReference type="SMART" id="SM00283">
    <property type="entry name" value="MA"/>
    <property type="match status" value="1"/>
</dbReference>
<dbReference type="PROSITE" id="PS50111">
    <property type="entry name" value="CHEMOTAXIS_TRANSDUC_2"/>
    <property type="match status" value="1"/>
</dbReference>
<dbReference type="PANTHER" id="PTHR43531">
    <property type="entry name" value="PROTEIN ICFG"/>
    <property type="match status" value="1"/>
</dbReference>
<proteinExistence type="inferred from homology"/>
<evidence type="ECO:0000256" key="6">
    <source>
        <dbReference type="SAM" id="Phobius"/>
    </source>
</evidence>
<protein>
    <submittedName>
        <fullName evidence="9">Methyl-accepting chemotaxis sensory transducer</fullName>
    </submittedName>
</protein>
<evidence type="ECO:0000256" key="2">
    <source>
        <dbReference type="ARBA" id="ARBA00022500"/>
    </source>
</evidence>
<gene>
    <name evidence="9" type="ORF">OMM_00589</name>
</gene>
<dbReference type="Pfam" id="PF00672">
    <property type="entry name" value="HAMP"/>
    <property type="match status" value="1"/>
</dbReference>
<dbReference type="Proteomes" id="UP000189670">
    <property type="component" value="Unassembled WGS sequence"/>
</dbReference>
<evidence type="ECO:0000313" key="10">
    <source>
        <dbReference type="Proteomes" id="UP000189670"/>
    </source>
</evidence>
<dbReference type="CDD" id="cd18773">
    <property type="entry name" value="PDC1_HK_sensor"/>
    <property type="match status" value="1"/>
</dbReference>
<dbReference type="Gene3D" id="1.10.287.950">
    <property type="entry name" value="Methyl-accepting chemotaxis protein"/>
    <property type="match status" value="1"/>
</dbReference>
<feature type="domain" description="HAMP" evidence="8">
    <location>
        <begin position="684"/>
        <end position="734"/>
    </location>
</feature>
<dbReference type="Gene3D" id="1.10.8.500">
    <property type="entry name" value="HAMP domain in histidine kinase"/>
    <property type="match status" value="1"/>
</dbReference>
<feature type="transmembrane region" description="Helical" evidence="6">
    <location>
        <begin position="20"/>
        <end position="37"/>
    </location>
</feature>
<keyword evidence="4" id="KW-0807">Transducer</keyword>
<evidence type="ECO:0000256" key="5">
    <source>
        <dbReference type="SAM" id="MobiDB-lite"/>
    </source>
</evidence>
<dbReference type="GO" id="GO:0006935">
    <property type="term" value="P:chemotaxis"/>
    <property type="evidence" value="ECO:0007669"/>
    <property type="project" value="UniProtKB-KW"/>
</dbReference>
<dbReference type="PROSITE" id="PS50885">
    <property type="entry name" value="HAMP"/>
    <property type="match status" value="2"/>
</dbReference>
<keyword evidence="6" id="KW-1133">Transmembrane helix</keyword>
<dbReference type="InterPro" id="IPR004089">
    <property type="entry name" value="MCPsignal_dom"/>
</dbReference>
<dbReference type="Pfam" id="PF00015">
    <property type="entry name" value="MCPsignal"/>
    <property type="match status" value="1"/>
</dbReference>
<dbReference type="EMBL" id="ATBP01000031">
    <property type="protein sequence ID" value="ETR73927.1"/>
    <property type="molecule type" value="Genomic_DNA"/>
</dbReference>
<feature type="region of interest" description="Disordered" evidence="5">
    <location>
        <begin position="971"/>
        <end position="1028"/>
    </location>
</feature>
<dbReference type="CDD" id="cd06225">
    <property type="entry name" value="HAMP"/>
    <property type="match status" value="1"/>
</dbReference>
<dbReference type="CDD" id="cd11386">
    <property type="entry name" value="MCP_signal"/>
    <property type="match status" value="1"/>
</dbReference>
<comment type="similarity">
    <text evidence="3">Belongs to the methyl-accepting chemotaxis (MCP) protein family.</text>
</comment>
<feature type="region of interest" description="Disordered" evidence="5">
    <location>
        <begin position="787"/>
        <end position="808"/>
    </location>
</feature>
<dbReference type="FunFam" id="1.10.287.950:FF:000001">
    <property type="entry name" value="Methyl-accepting chemotaxis sensory transducer"/>
    <property type="match status" value="1"/>
</dbReference>
<dbReference type="Gene3D" id="3.30.450.20">
    <property type="entry name" value="PAS domain"/>
    <property type="match status" value="1"/>
</dbReference>
<comment type="subcellular location">
    <subcellularLocation>
        <location evidence="1">Membrane</location>
    </subcellularLocation>
</comment>
<sequence>MEEKMVKLKDIKMKPKLISLFLIIGLIPIILVGFWSARIATENLMKKSYDQLIAMREIKKSAITNYFEERKSDMSVALDTVQSLKNAALKQLQTSQELKKAQLEKIFSTIRNDIEVLSHSEDVLKLYAALKTYHDEMKVTKSQPFPTNTERYEQIYEHLSKYLREYVKIYGYHDAFLICAPHGHVMFTAAKEKDLGSNLKYGPYKDSSLAELWEEVRATKSIVIKDFEPYAPCHGQQQSFIGSPIYNEDGKMIGLVVLQLPKDPINTIAQRRNGMGKTGESYIVANLNSTHPYRSDRVVKKASIGDTVSQYISDTVFSSNNGNAIVTDEKGELVILCYNKLEIEGLNWTVVSEMSVEEAIVPSIPGEKMDYFAKYIDKYGYYDLFLVHPEGKVFYTVSREADYGTNMISGKYSSSGLGKLVREVLNSAQFGIADFAPYEPSNNEPCGFIAQPLIENSKTIMVVALQLSLDAINHIMQEREGMGKTGETYLVGSDKLMRSDSFLDPNNHSVKASFERPNTGSVNTEAVNAAFSGQTDQRIILDYSGNPVLSAFTSIKVGKTRWAILAEIDASEVNAPINNLIYTIVVMGGVLTFIIVLIAVFIAQGIAKPLSKSVELARSVAKGDLSAKIDIKQKDEVGILADALRDMIENLGKTVRIAEQLSKGNISVKPVVLSEKDTLGLALKKMIENLRKTVRMAEQLSRGNLTVRAVVLSEKDALGLALKRMLTKLSSVVANVKDAISHVTSGSQQLSSAASQMSQGSTEQAASIEEVSSSMEEMTANIKQNSDNAMQTEKISSKSSQDAATGGDAVSQTVTAMKNIAEKISIIEEISRQTDLLALNAAIEAARAGEHGKGFAVVASEVRKLAERSQTAAAEISQLSGSSVEIAESAGNMLKQIVPDIQRTAELVQEISAASNEQTSGAEQINQSIQQLDSVLQQNASSSEQVASTSEELASQANMLLDAIGFFKLKTKDDSDDDMPEPVQKKRVEIVADDDDEISEADEQTLDQDGIDLDMAENDVSDSEFERY</sequence>
<keyword evidence="6" id="KW-0472">Membrane</keyword>
<dbReference type="SUPFAM" id="SSF58104">
    <property type="entry name" value="Methyl-accepting chemotaxis protein (MCP) signaling domain"/>
    <property type="match status" value="1"/>
</dbReference>
<keyword evidence="2" id="KW-0145">Chemotaxis</keyword>
<evidence type="ECO:0000256" key="3">
    <source>
        <dbReference type="ARBA" id="ARBA00029447"/>
    </source>
</evidence>
<name>A0A1V1PGD1_9BACT</name>
<comment type="caution">
    <text evidence="9">The sequence shown here is derived from an EMBL/GenBank/DDBJ whole genome shotgun (WGS) entry which is preliminary data.</text>
</comment>